<dbReference type="EMBL" id="CAXIEN010000216">
    <property type="protein sequence ID" value="CAL1287365.1"/>
    <property type="molecule type" value="Genomic_DNA"/>
</dbReference>
<protein>
    <recommendedName>
        <fullName evidence="9">Cyclic nucleotide phosphodiesterase catalytic domain-containing protein</fullName>
    </recommendedName>
</protein>
<comment type="subcellular location">
    <subcellularLocation>
        <location evidence="1">Membrane</location>
        <topology evidence="1">Lipid-anchor</topology>
    </subcellularLocation>
</comment>
<keyword evidence="3" id="KW-0597">Phosphoprotein</keyword>
<dbReference type="InterPro" id="IPR009097">
    <property type="entry name" value="Cyclic_Pdiesterase"/>
</dbReference>
<dbReference type="GO" id="GO:0004113">
    <property type="term" value="F:2',3'-cyclic-nucleotide 3'-phosphodiesterase activity"/>
    <property type="evidence" value="ECO:0007669"/>
    <property type="project" value="InterPro"/>
</dbReference>
<dbReference type="Gene3D" id="3.90.1740.10">
    <property type="entry name" value="2',3'-cyclic nucleotide 3'-phosphodiesterase superfamily"/>
    <property type="match status" value="1"/>
</dbReference>
<sequence>MASNVDDVTAKLEHSKISSQEDKTLVEYFPLKMVVDKKTEMYVKFAKVMVIIQGAFTDMREENSEMIETTFKYTSCIISDKKFSKTGTPCSYENAEEFYEYCKDTSREALEEGNNLLVIDPTMSNIEQDKYYIALAYKMQYVVLVVPPVVTKTPGNSGTRWPKGSLAFSFRNEGKTVIQPTNMFQHLFCAWYLHDVDSHELRHDASLYIQDCLEKIPEFKNLMDRNCLKIGPDGEKLSLIDAVRQYYCLTDKRQDIAFCAVKILAGSMKLMNEYFKKQSVQDTYGKISKLYIVGYIVSPYMIAARVKLTHAQKDLWEIQDDIDESVAEKSVEKLTGPWKLFEASKKELPNVEVQLISSKSNPTLINTGRTIYEPLESIHPFAKGRACHIVLGKAAGASPHHVDFGVQFALNRERNAARSKAQLPEYELDRCIVKRNGKYWFIYLRENMSIDGLFASCVKPYSFDSPYAC</sequence>
<accession>A0AAV2ATK6</accession>
<keyword evidence="11" id="KW-1185">Reference proteome</keyword>
<dbReference type="GO" id="GO:0009214">
    <property type="term" value="P:cyclic nucleotide catabolic process"/>
    <property type="evidence" value="ECO:0007669"/>
    <property type="project" value="InterPro"/>
</dbReference>
<reference evidence="10 11" key="1">
    <citation type="submission" date="2024-04" db="EMBL/GenBank/DDBJ databases">
        <authorList>
            <person name="Rising A."/>
            <person name="Reimegard J."/>
            <person name="Sonavane S."/>
            <person name="Akerstrom W."/>
            <person name="Nylinder S."/>
            <person name="Hedman E."/>
            <person name="Kallberg Y."/>
        </authorList>
    </citation>
    <scope>NUCLEOTIDE SEQUENCE [LARGE SCALE GENOMIC DNA]</scope>
</reference>
<evidence type="ECO:0000256" key="7">
    <source>
        <dbReference type="ARBA" id="ARBA00023288"/>
    </source>
</evidence>
<evidence type="ECO:0000256" key="2">
    <source>
        <dbReference type="ARBA" id="ARBA00022481"/>
    </source>
</evidence>
<evidence type="ECO:0000256" key="4">
    <source>
        <dbReference type="ARBA" id="ARBA00022801"/>
    </source>
</evidence>
<dbReference type="InterPro" id="IPR047325">
    <property type="entry name" value="CNPase_cat"/>
</dbReference>
<comment type="caution">
    <text evidence="10">The sequence shown here is derived from an EMBL/GenBank/DDBJ whole genome shotgun (WGS) entry which is preliminary data.</text>
</comment>
<evidence type="ECO:0000313" key="10">
    <source>
        <dbReference type="EMBL" id="CAL1287365.1"/>
    </source>
</evidence>
<gene>
    <name evidence="10" type="ORF">LARSCL_LOCUS14786</name>
</gene>
<evidence type="ECO:0000256" key="3">
    <source>
        <dbReference type="ARBA" id="ARBA00022553"/>
    </source>
</evidence>
<keyword evidence="6" id="KW-0472">Membrane</keyword>
<keyword evidence="2" id="KW-0488">Methylation</keyword>
<evidence type="ECO:0000256" key="8">
    <source>
        <dbReference type="ARBA" id="ARBA00023289"/>
    </source>
</evidence>
<keyword evidence="8" id="KW-0636">Prenylation</keyword>
<organism evidence="10 11">
    <name type="scientific">Larinioides sclopetarius</name>
    <dbReference type="NCBI Taxonomy" id="280406"/>
    <lineage>
        <taxon>Eukaryota</taxon>
        <taxon>Metazoa</taxon>
        <taxon>Ecdysozoa</taxon>
        <taxon>Arthropoda</taxon>
        <taxon>Chelicerata</taxon>
        <taxon>Arachnida</taxon>
        <taxon>Araneae</taxon>
        <taxon>Araneomorphae</taxon>
        <taxon>Entelegynae</taxon>
        <taxon>Araneoidea</taxon>
        <taxon>Araneidae</taxon>
        <taxon>Larinioides</taxon>
    </lineage>
</organism>
<name>A0AAV2ATK6_9ARAC</name>
<evidence type="ECO:0000256" key="6">
    <source>
        <dbReference type="ARBA" id="ARBA00023136"/>
    </source>
</evidence>
<dbReference type="GO" id="GO:0005737">
    <property type="term" value="C:cytoplasm"/>
    <property type="evidence" value="ECO:0007669"/>
    <property type="project" value="TreeGrafter"/>
</dbReference>
<dbReference type="SUPFAM" id="SSF55144">
    <property type="entry name" value="LigT-like"/>
    <property type="match status" value="1"/>
</dbReference>
<dbReference type="PANTHER" id="PTHR10156">
    <property type="entry name" value="2',3'-CYCLIC-NUCLEOTIDE 3'-PHOSPHODIESTERASE"/>
    <property type="match status" value="1"/>
</dbReference>
<dbReference type="PANTHER" id="PTHR10156:SF0">
    <property type="entry name" value="2',3'-CYCLIC-NUCLEOTIDE 3'-PHOSPHODIESTERASE"/>
    <property type="match status" value="1"/>
</dbReference>
<dbReference type="GO" id="GO:0016020">
    <property type="term" value="C:membrane"/>
    <property type="evidence" value="ECO:0007669"/>
    <property type="project" value="UniProtKB-SubCell"/>
</dbReference>
<keyword evidence="4" id="KW-0378">Hydrolase</keyword>
<dbReference type="InterPro" id="IPR008431">
    <property type="entry name" value="CNPase"/>
</dbReference>
<dbReference type="GO" id="GO:0003723">
    <property type="term" value="F:RNA binding"/>
    <property type="evidence" value="ECO:0007669"/>
    <property type="project" value="UniProtKB-KW"/>
</dbReference>
<evidence type="ECO:0000256" key="1">
    <source>
        <dbReference type="ARBA" id="ARBA00004635"/>
    </source>
</evidence>
<proteinExistence type="predicted"/>
<dbReference type="Pfam" id="PF05881">
    <property type="entry name" value="CNPase"/>
    <property type="match status" value="1"/>
</dbReference>
<keyword evidence="7" id="KW-0449">Lipoprotein</keyword>
<evidence type="ECO:0000313" key="11">
    <source>
        <dbReference type="Proteomes" id="UP001497382"/>
    </source>
</evidence>
<evidence type="ECO:0000256" key="5">
    <source>
        <dbReference type="ARBA" id="ARBA00022884"/>
    </source>
</evidence>
<dbReference type="Proteomes" id="UP001497382">
    <property type="component" value="Unassembled WGS sequence"/>
</dbReference>
<feature type="domain" description="Cyclic nucleotide phosphodiesterase catalytic" evidence="9">
    <location>
        <begin position="187"/>
        <end position="326"/>
    </location>
</feature>
<evidence type="ECO:0000259" key="9">
    <source>
        <dbReference type="Pfam" id="PF05881"/>
    </source>
</evidence>
<keyword evidence="5" id="KW-0694">RNA-binding</keyword>
<dbReference type="AlphaFoldDB" id="A0AAV2ATK6"/>